<proteinExistence type="inferred from homology"/>
<evidence type="ECO:0000256" key="3">
    <source>
        <dbReference type="RuleBase" id="RU000363"/>
    </source>
</evidence>
<accession>A0A7X2TQ44</accession>
<organism evidence="4 5">
    <name type="scientific">Bullifex porci</name>
    <dbReference type="NCBI Taxonomy" id="2606638"/>
    <lineage>
        <taxon>Bacteria</taxon>
        <taxon>Pseudomonadati</taxon>
        <taxon>Spirochaetota</taxon>
        <taxon>Spirochaetia</taxon>
        <taxon>Spirochaetales</taxon>
        <taxon>Spirochaetaceae</taxon>
        <taxon>Bullifex</taxon>
    </lineage>
</organism>
<sequence>MKSAVITGALSGLAQAVIKNLLEDGYTVFEGDIAIKEEEIRENEYLFPLDLTNDDSILKFYKRVTSYIDKVDVITNFAGIVILGSFVELPFTTIDKIMSINFTSTFKLNNLFFENIKAAKGRIINISSEYARITAIPIHGYYPLSKHAVDNYNDSLRREMQLHGIKVIGIRPGAFKTNMQGGINSAFDTLLASTKYYKRFLTRIKFLMTGELKNAKDPDILARVYMKALHSKHPKYYYNVKNSLKMKLLTILPAHLQDFIFKLFF</sequence>
<dbReference type="PANTHER" id="PTHR44169">
    <property type="entry name" value="NADPH-DEPENDENT 1-ACYLDIHYDROXYACETONE PHOSPHATE REDUCTASE"/>
    <property type="match status" value="1"/>
</dbReference>
<comment type="caution">
    <text evidence="4">The sequence shown here is derived from an EMBL/GenBank/DDBJ whole genome shotgun (WGS) entry which is preliminary data.</text>
</comment>
<comment type="similarity">
    <text evidence="1 3">Belongs to the short-chain dehydrogenases/reductases (SDR) family.</text>
</comment>
<dbReference type="Gene3D" id="3.40.50.720">
    <property type="entry name" value="NAD(P)-binding Rossmann-like Domain"/>
    <property type="match status" value="1"/>
</dbReference>
<evidence type="ECO:0000313" key="5">
    <source>
        <dbReference type="Proteomes" id="UP000460549"/>
    </source>
</evidence>
<name>A0A7X2TQ44_9SPIO</name>
<gene>
    <name evidence="4" type="ORF">FYJ80_04815</name>
</gene>
<dbReference type="Proteomes" id="UP000460549">
    <property type="component" value="Unassembled WGS sequence"/>
</dbReference>
<reference evidence="4 5" key="1">
    <citation type="submission" date="2019-08" db="EMBL/GenBank/DDBJ databases">
        <title>In-depth cultivation of the pig gut microbiome towards novel bacterial diversity and tailored functional studies.</title>
        <authorList>
            <person name="Wylensek D."/>
            <person name="Hitch T.C.A."/>
            <person name="Clavel T."/>
        </authorList>
    </citation>
    <scope>NUCLEOTIDE SEQUENCE [LARGE SCALE GENOMIC DNA]</scope>
    <source>
        <strain evidence="4 5">NM-380-WT-3C1</strain>
    </source>
</reference>
<evidence type="ECO:0000313" key="4">
    <source>
        <dbReference type="EMBL" id="MSU06096.1"/>
    </source>
</evidence>
<dbReference type="RefSeq" id="WP_154425072.1">
    <property type="nucleotide sequence ID" value="NZ_VUNN01000006.1"/>
</dbReference>
<keyword evidence="5" id="KW-1185">Reference proteome</keyword>
<dbReference type="PRINTS" id="PR00080">
    <property type="entry name" value="SDRFAMILY"/>
</dbReference>
<dbReference type="AlphaFoldDB" id="A0A7X2TQ44"/>
<evidence type="ECO:0000256" key="1">
    <source>
        <dbReference type="ARBA" id="ARBA00006484"/>
    </source>
</evidence>
<dbReference type="GO" id="GO:0016491">
    <property type="term" value="F:oxidoreductase activity"/>
    <property type="evidence" value="ECO:0007669"/>
    <property type="project" value="UniProtKB-KW"/>
</dbReference>
<dbReference type="Pfam" id="PF00106">
    <property type="entry name" value="adh_short"/>
    <property type="match status" value="1"/>
</dbReference>
<dbReference type="InterPro" id="IPR002347">
    <property type="entry name" value="SDR_fam"/>
</dbReference>
<dbReference type="PRINTS" id="PR00081">
    <property type="entry name" value="GDHRDH"/>
</dbReference>
<dbReference type="EMBL" id="VUNN01000006">
    <property type="protein sequence ID" value="MSU06096.1"/>
    <property type="molecule type" value="Genomic_DNA"/>
</dbReference>
<evidence type="ECO:0000256" key="2">
    <source>
        <dbReference type="ARBA" id="ARBA00023002"/>
    </source>
</evidence>
<dbReference type="SUPFAM" id="SSF51735">
    <property type="entry name" value="NAD(P)-binding Rossmann-fold domains"/>
    <property type="match status" value="1"/>
</dbReference>
<protein>
    <submittedName>
        <fullName evidence="4">SDR family NAD(P)-dependent oxidoreductase</fullName>
    </submittedName>
</protein>
<keyword evidence="2" id="KW-0560">Oxidoreductase</keyword>
<dbReference type="PANTHER" id="PTHR44169:SF6">
    <property type="entry name" value="NADPH-DEPENDENT 1-ACYLDIHYDROXYACETONE PHOSPHATE REDUCTASE"/>
    <property type="match status" value="1"/>
</dbReference>
<dbReference type="InterPro" id="IPR036291">
    <property type="entry name" value="NAD(P)-bd_dom_sf"/>
</dbReference>